<reference evidence="3" key="1">
    <citation type="journal article" date="2015" name="Nature">
        <title>Complex archaea that bridge the gap between prokaryotes and eukaryotes.</title>
        <authorList>
            <person name="Spang A."/>
            <person name="Saw J.H."/>
            <person name="Jorgensen S.L."/>
            <person name="Zaremba-Niedzwiedzka K."/>
            <person name="Martijn J."/>
            <person name="Lind A.E."/>
            <person name="van Eijk R."/>
            <person name="Schleper C."/>
            <person name="Guy L."/>
            <person name="Ettema T.J."/>
        </authorList>
    </citation>
    <scope>NUCLEOTIDE SEQUENCE</scope>
</reference>
<dbReference type="EMBL" id="LAZR01004765">
    <property type="protein sequence ID" value="KKN05764.1"/>
    <property type="molecule type" value="Genomic_DNA"/>
</dbReference>
<evidence type="ECO:0000256" key="1">
    <source>
        <dbReference type="SAM" id="MobiDB-lite"/>
    </source>
</evidence>
<feature type="compositionally biased region" description="Basic and acidic residues" evidence="1">
    <location>
        <begin position="87"/>
        <end position="96"/>
    </location>
</feature>
<dbReference type="InterPro" id="IPR054194">
    <property type="entry name" value="DUF6899"/>
</dbReference>
<sequence length="96" mass="11383">MPYITKEDREKIDKSMDYVMLDSLNDGELNYTITKLCHWFIIDKKLRYHALARVMGCLICVMFELYRMVIGPYENKKRMENGPISDLDAKSLEDVR</sequence>
<protein>
    <submittedName>
        <fullName evidence="3">Uncharacterized protein</fullName>
    </submittedName>
</protein>
<comment type="caution">
    <text evidence="3">The sequence shown here is derived from an EMBL/GenBank/DDBJ whole genome shotgun (WGS) entry which is preliminary data.</text>
</comment>
<keyword evidence="2" id="KW-0812">Transmembrane</keyword>
<keyword evidence="2" id="KW-0472">Membrane</keyword>
<feature type="region of interest" description="Disordered" evidence="1">
    <location>
        <begin position="76"/>
        <end position="96"/>
    </location>
</feature>
<evidence type="ECO:0000256" key="2">
    <source>
        <dbReference type="SAM" id="Phobius"/>
    </source>
</evidence>
<name>A0A0F9MIW8_9ZZZZ</name>
<keyword evidence="2" id="KW-1133">Transmembrane helix</keyword>
<proteinExistence type="predicted"/>
<feature type="transmembrane region" description="Helical" evidence="2">
    <location>
        <begin position="50"/>
        <end position="69"/>
    </location>
</feature>
<dbReference type="AlphaFoldDB" id="A0A0F9MIW8"/>
<organism evidence="3">
    <name type="scientific">marine sediment metagenome</name>
    <dbReference type="NCBI Taxonomy" id="412755"/>
    <lineage>
        <taxon>unclassified sequences</taxon>
        <taxon>metagenomes</taxon>
        <taxon>ecological metagenomes</taxon>
    </lineage>
</organism>
<accession>A0A0F9MIW8</accession>
<evidence type="ECO:0000313" key="3">
    <source>
        <dbReference type="EMBL" id="KKN05764.1"/>
    </source>
</evidence>
<gene>
    <name evidence="3" type="ORF">LCGC14_1084170</name>
</gene>
<dbReference type="Pfam" id="PF21840">
    <property type="entry name" value="DUF6899"/>
    <property type="match status" value="1"/>
</dbReference>